<dbReference type="GO" id="GO:0002161">
    <property type="term" value="F:aminoacyl-tRNA deacylase activity"/>
    <property type="evidence" value="ECO:0007669"/>
    <property type="project" value="UniProtKB-ARBA"/>
</dbReference>
<protein>
    <submittedName>
        <fullName evidence="6">Alanine--tRNA ligase</fullName>
        <ecNumber evidence="6">6.1.1.7</ecNumber>
    </submittedName>
</protein>
<reference evidence="6 7" key="1">
    <citation type="submission" date="2015-09" db="EMBL/GenBank/DDBJ databases">
        <authorList>
            <consortium name="Pathogen Informatics"/>
        </authorList>
    </citation>
    <scope>NUCLEOTIDE SEQUENCE [LARGE SCALE GENOMIC DNA]</scope>
    <source>
        <strain evidence="6 7">2789STDY5834889</strain>
    </source>
</reference>
<evidence type="ECO:0000256" key="2">
    <source>
        <dbReference type="ARBA" id="ARBA00004496"/>
    </source>
</evidence>
<dbReference type="PANTHER" id="PTHR43462">
    <property type="entry name" value="ALANYL-TRNA EDITING PROTEIN"/>
    <property type="match status" value="1"/>
</dbReference>
<dbReference type="InterPro" id="IPR003156">
    <property type="entry name" value="DHHA1_dom"/>
</dbReference>
<dbReference type="GO" id="GO:0005737">
    <property type="term" value="C:cytoplasm"/>
    <property type="evidence" value="ECO:0007669"/>
    <property type="project" value="UniProtKB-SubCell"/>
</dbReference>
<evidence type="ECO:0000256" key="4">
    <source>
        <dbReference type="ARBA" id="ARBA00022833"/>
    </source>
</evidence>
<dbReference type="SMART" id="SM00863">
    <property type="entry name" value="tRNA_SAD"/>
    <property type="match status" value="1"/>
</dbReference>
<dbReference type="GO" id="GO:0046872">
    <property type="term" value="F:metal ion binding"/>
    <property type="evidence" value="ECO:0007669"/>
    <property type="project" value="UniProtKB-KW"/>
</dbReference>
<evidence type="ECO:0000256" key="3">
    <source>
        <dbReference type="ARBA" id="ARBA00022723"/>
    </source>
</evidence>
<keyword evidence="6" id="KW-0436">Ligase</keyword>
<sequence>MTENGLMDGTRTEKLFYNDSHLSKFTAMVLECEPYEKKEGCYAVELDRTAFFPEGGGQYADTGKLKDAKVSDVREKNGRILHITDQPFEVGEIVEGEIDWETRFMKMQQHTGEHIVSGIVHARYGFNNVGFHLGTEDCTMDFDGEISKEALQEIELEANRAVWKNLTIEVSYPSKEELEELDYRSKIEIEGQVRIVSVPGYDICACCAPHVERTGEIGMIKLVNMQRYKGGVRVTMLCGSRALTDYEKKQEQNRKISASLCAKEYETAEAVGHLKEELDSLKRTLVEKERQLVHVWAQSVPEEEKTVCMFSEDISADAMRQYVNEVLEKERILCAVFYGNDAAGYRYVIGSRTQDLRAFSKMLNAAFEGRGGGKPEMVQGTVKGEAGKIREWIQKIAEELSYEK</sequence>
<evidence type="ECO:0000313" key="6">
    <source>
        <dbReference type="EMBL" id="CUQ80747.1"/>
    </source>
</evidence>
<comment type="subcellular location">
    <subcellularLocation>
        <location evidence="2">Cytoplasm</location>
    </subcellularLocation>
</comment>
<dbReference type="InterPro" id="IPR018165">
    <property type="entry name" value="Ala-tRNA-synth_IIc_core"/>
</dbReference>
<dbReference type="PROSITE" id="PS50860">
    <property type="entry name" value="AA_TRNA_LIGASE_II_ALA"/>
    <property type="match status" value="1"/>
</dbReference>
<dbReference type="GO" id="GO:0003676">
    <property type="term" value="F:nucleic acid binding"/>
    <property type="evidence" value="ECO:0007669"/>
    <property type="project" value="InterPro"/>
</dbReference>
<accession>A0A174Z4A5</accession>
<dbReference type="Gene3D" id="3.10.310.40">
    <property type="match status" value="1"/>
</dbReference>
<keyword evidence="3" id="KW-0479">Metal-binding</keyword>
<dbReference type="AlphaFoldDB" id="A0A174Z4A5"/>
<evidence type="ECO:0000256" key="1">
    <source>
        <dbReference type="ARBA" id="ARBA00001947"/>
    </source>
</evidence>
<dbReference type="Gene3D" id="2.40.30.130">
    <property type="match status" value="1"/>
</dbReference>
<dbReference type="InterPro" id="IPR012947">
    <property type="entry name" value="tRNA_SAD"/>
</dbReference>
<name>A0A174Z4A5_9FIRM</name>
<proteinExistence type="predicted"/>
<comment type="cofactor">
    <cofactor evidence="1">
        <name>Zn(2+)</name>
        <dbReference type="ChEBI" id="CHEBI:29105"/>
    </cofactor>
</comment>
<dbReference type="InterPro" id="IPR018163">
    <property type="entry name" value="Thr/Ala-tRNA-synth_IIc_edit"/>
</dbReference>
<dbReference type="Pfam" id="PF01411">
    <property type="entry name" value="tRNA-synt_2c"/>
    <property type="match status" value="1"/>
</dbReference>
<dbReference type="EC" id="6.1.1.7" evidence="6"/>
<evidence type="ECO:0000313" key="7">
    <source>
        <dbReference type="Proteomes" id="UP000078383"/>
    </source>
</evidence>
<dbReference type="EMBL" id="CZBX01000001">
    <property type="protein sequence ID" value="CUQ80747.1"/>
    <property type="molecule type" value="Genomic_DNA"/>
</dbReference>
<evidence type="ECO:0000259" key="5">
    <source>
        <dbReference type="PROSITE" id="PS50860"/>
    </source>
</evidence>
<organism evidence="6 7">
    <name type="scientific">[Ruminococcus] torques</name>
    <dbReference type="NCBI Taxonomy" id="33039"/>
    <lineage>
        <taxon>Bacteria</taxon>
        <taxon>Bacillati</taxon>
        <taxon>Bacillota</taxon>
        <taxon>Clostridia</taxon>
        <taxon>Lachnospirales</taxon>
        <taxon>Lachnospiraceae</taxon>
        <taxon>Mediterraneibacter</taxon>
    </lineage>
</organism>
<dbReference type="InterPro" id="IPR009000">
    <property type="entry name" value="Transl_B-barrel_sf"/>
</dbReference>
<dbReference type="InterPro" id="IPR018164">
    <property type="entry name" value="Ala-tRNA-synth_IIc_N"/>
</dbReference>
<dbReference type="Proteomes" id="UP000078383">
    <property type="component" value="Unassembled WGS sequence"/>
</dbReference>
<dbReference type="Pfam" id="PF07973">
    <property type="entry name" value="tRNA_SAD"/>
    <property type="match status" value="1"/>
</dbReference>
<dbReference type="PANTHER" id="PTHR43462:SF1">
    <property type="entry name" value="ALANYL-TRNA EDITING PROTEIN AARSD1"/>
    <property type="match status" value="1"/>
</dbReference>
<feature type="domain" description="Alanyl-transfer RNA synthetases family profile" evidence="5">
    <location>
        <begin position="1"/>
        <end position="249"/>
    </location>
</feature>
<dbReference type="Pfam" id="PF02272">
    <property type="entry name" value="DHHA1"/>
    <property type="match status" value="1"/>
</dbReference>
<dbReference type="OrthoDB" id="9812949at2"/>
<dbReference type="RefSeq" id="WP_081021267.1">
    <property type="nucleotide sequence ID" value="NZ_CZBX01000001.1"/>
</dbReference>
<dbReference type="GO" id="GO:0006419">
    <property type="term" value="P:alanyl-tRNA aminoacylation"/>
    <property type="evidence" value="ECO:0007669"/>
    <property type="project" value="InterPro"/>
</dbReference>
<keyword evidence="4" id="KW-0862">Zinc</keyword>
<dbReference type="GO" id="GO:0004813">
    <property type="term" value="F:alanine-tRNA ligase activity"/>
    <property type="evidence" value="ECO:0007669"/>
    <property type="project" value="UniProtKB-EC"/>
</dbReference>
<gene>
    <name evidence="6" type="primary">alaS_1</name>
    <name evidence="6" type="ORF">ERS852502_00113</name>
</gene>
<dbReference type="GO" id="GO:0005524">
    <property type="term" value="F:ATP binding"/>
    <property type="evidence" value="ECO:0007669"/>
    <property type="project" value="InterPro"/>
</dbReference>
<dbReference type="InterPro" id="IPR051335">
    <property type="entry name" value="Alanyl-tRNA_Editing_Enzymes"/>
</dbReference>
<dbReference type="SUPFAM" id="SSF55186">
    <property type="entry name" value="ThrRS/AlaRS common domain"/>
    <property type="match status" value="1"/>
</dbReference>
<dbReference type="Gene3D" id="3.30.980.10">
    <property type="entry name" value="Threonyl-trna Synthetase, Chain A, domain 2"/>
    <property type="match status" value="1"/>
</dbReference>
<dbReference type="SUPFAM" id="SSF50447">
    <property type="entry name" value="Translation proteins"/>
    <property type="match status" value="1"/>
</dbReference>